<accession>A0ABP9YJ33</accession>
<dbReference type="InterPro" id="IPR022998">
    <property type="entry name" value="ThiamineP_synth_TenI"/>
</dbReference>
<evidence type="ECO:0000256" key="2">
    <source>
        <dbReference type="ARBA" id="ARBA00022977"/>
    </source>
</evidence>
<dbReference type="Proteomes" id="UP001473302">
    <property type="component" value="Unassembled WGS sequence"/>
</dbReference>
<dbReference type="SUPFAM" id="SSF51391">
    <property type="entry name" value="Thiamin phosphate synthase"/>
    <property type="match status" value="1"/>
</dbReference>
<keyword evidence="2" id="KW-0784">Thiamine biosynthesis</keyword>
<dbReference type="EMBL" id="BAABUK010000002">
    <property type="protein sequence ID" value="GAA5806851.1"/>
    <property type="molecule type" value="Genomic_DNA"/>
</dbReference>
<dbReference type="Pfam" id="PF02581">
    <property type="entry name" value="TMP-TENI"/>
    <property type="match status" value="1"/>
</dbReference>
<evidence type="ECO:0000313" key="4">
    <source>
        <dbReference type="EMBL" id="GAA5806851.1"/>
    </source>
</evidence>
<keyword evidence="5" id="KW-1185">Reference proteome</keyword>
<dbReference type="CDD" id="cd00564">
    <property type="entry name" value="TMP_TenI"/>
    <property type="match status" value="1"/>
</dbReference>
<comment type="pathway">
    <text evidence="1">Cofactor biosynthesis; thiamine diphosphate biosynthesis.</text>
</comment>
<sequence>MLCSRQDGIVSVNSLLGYSPFVSSFSKDILGQIERALEGGATLDTETGLFIQLAFEVKELTRKYGVSLLINNRLDVTLSIDAEGVHIGQDNMPLKQVRRLLGPEKIIGVSCNTEQEAEIAIRDGADYLGIDAIWFTST</sequence>
<reference evidence="4 5" key="1">
    <citation type="submission" date="2024-04" db="EMBL/GenBank/DDBJ databases">
        <title>genome sequences of Mucor flavus KT1a and Helicostylum pulchrum KT1b strains isolated from the surface of a dry-aged beef.</title>
        <authorList>
            <person name="Toyotome T."/>
            <person name="Hosono M."/>
            <person name="Torimaru M."/>
            <person name="Fukuda K."/>
            <person name="Mikami N."/>
        </authorList>
    </citation>
    <scope>NUCLEOTIDE SEQUENCE [LARGE SCALE GENOMIC DNA]</scope>
    <source>
        <strain evidence="4 5">KT1a</strain>
    </source>
</reference>
<organism evidence="4 5">
    <name type="scientific">Mucor flavus</name>
    <dbReference type="NCBI Taxonomy" id="439312"/>
    <lineage>
        <taxon>Eukaryota</taxon>
        <taxon>Fungi</taxon>
        <taxon>Fungi incertae sedis</taxon>
        <taxon>Mucoromycota</taxon>
        <taxon>Mucoromycotina</taxon>
        <taxon>Mucoromycetes</taxon>
        <taxon>Mucorales</taxon>
        <taxon>Mucorineae</taxon>
        <taxon>Mucoraceae</taxon>
        <taxon>Mucor</taxon>
    </lineage>
</organism>
<evidence type="ECO:0000259" key="3">
    <source>
        <dbReference type="Pfam" id="PF02581"/>
    </source>
</evidence>
<dbReference type="Gene3D" id="3.20.20.70">
    <property type="entry name" value="Aldolase class I"/>
    <property type="match status" value="1"/>
</dbReference>
<evidence type="ECO:0000256" key="1">
    <source>
        <dbReference type="ARBA" id="ARBA00004948"/>
    </source>
</evidence>
<dbReference type="PANTHER" id="PTHR20857:SF23">
    <property type="entry name" value="THIAMINE BIOSYNTHETIC BIFUNCTIONAL ENZYME"/>
    <property type="match status" value="1"/>
</dbReference>
<dbReference type="PANTHER" id="PTHR20857">
    <property type="entry name" value="THIAMINE-PHOSPHATE PYROPHOSPHORYLASE"/>
    <property type="match status" value="1"/>
</dbReference>
<dbReference type="InterPro" id="IPR013785">
    <property type="entry name" value="Aldolase_TIM"/>
</dbReference>
<name>A0ABP9YJ33_9FUNG</name>
<gene>
    <name evidence="4" type="ORF">MFLAVUS_000199</name>
</gene>
<feature type="domain" description="Thiamine phosphate synthase/TenI" evidence="3">
    <location>
        <begin position="26"/>
        <end position="138"/>
    </location>
</feature>
<evidence type="ECO:0000313" key="5">
    <source>
        <dbReference type="Proteomes" id="UP001473302"/>
    </source>
</evidence>
<proteinExistence type="predicted"/>
<dbReference type="InterPro" id="IPR036206">
    <property type="entry name" value="ThiamineP_synth_sf"/>
</dbReference>
<comment type="caution">
    <text evidence="4">The sequence shown here is derived from an EMBL/GenBank/DDBJ whole genome shotgun (WGS) entry which is preliminary data.</text>
</comment>
<protein>
    <recommendedName>
        <fullName evidence="3">Thiamine phosphate synthase/TenI domain-containing protein</fullName>
    </recommendedName>
</protein>